<evidence type="ECO:0000313" key="2">
    <source>
        <dbReference type="EMBL" id="CDU20254.1"/>
    </source>
</evidence>
<reference evidence="3" key="4">
    <citation type="submission" date="2019-05" db="EMBL/GenBank/DDBJ databases">
        <authorList>
            <consortium name="Pathogen Informatics"/>
        </authorList>
    </citation>
    <scope>NUCLEOTIDE SEQUENCE</scope>
    <source>
        <strain evidence="3">17X</strain>
    </source>
</reference>
<dbReference type="VEuPathDB" id="PlasmoDB:PY02507"/>
<dbReference type="OMA" id="WRWCDKR"/>
<dbReference type="AlphaFoldDB" id="A0A077YDN3"/>
<protein>
    <submittedName>
        <fullName evidence="2">Uncharacterized protein</fullName>
    </submittedName>
</protein>
<reference evidence="4 5" key="1">
    <citation type="journal article" date="2014" name="BMC Biol.">
        <title>A comprehensive evaluation of rodent malaria parasite genomes and gene expression.</title>
        <authorList>
            <person name="Otto T.D."/>
            <person name="Bohme U."/>
            <person name="Jackson A.P."/>
            <person name="Hunt M."/>
            <person name="Franke-Fayard B."/>
            <person name="Hoeijmakers W.A."/>
            <person name="Religa A.A."/>
            <person name="Robertson L."/>
            <person name="Sanders M."/>
            <person name="Ogun S.A."/>
            <person name="Cunningham D."/>
            <person name="Erhart A."/>
            <person name="Billker O."/>
            <person name="Khan S.M."/>
            <person name="Stunnenberg H.G."/>
            <person name="Langhorne J."/>
            <person name="Holder A.A."/>
            <person name="Waters A.P."/>
            <person name="Newbold C.I."/>
            <person name="Pain A."/>
            <person name="Berriman M."/>
            <person name="Janse C.J."/>
        </authorList>
    </citation>
    <scope>NUCLEOTIDE SEQUENCE [LARGE SCALE GENOMIC DNA]</scope>
    <source>
        <strain evidence="3 4">17X</strain>
        <strain evidence="2 5">YM</strain>
    </source>
</reference>
<feature type="compositionally biased region" description="Low complexity" evidence="1">
    <location>
        <begin position="42"/>
        <end position="54"/>
    </location>
</feature>
<feature type="compositionally biased region" description="Low complexity" evidence="1">
    <location>
        <begin position="341"/>
        <end position="360"/>
    </location>
</feature>
<dbReference type="VEuPathDB" id="PlasmoDB:PY17X_1364400"/>
<dbReference type="OrthoDB" id="370373at2759"/>
<dbReference type="Proteomes" id="UP000072874">
    <property type="component" value="Chromosome 13"/>
</dbReference>
<name>A0A077YDN3_PLAYE</name>
<dbReference type="Proteomes" id="UP000072904">
    <property type="component" value="Chromosome 13"/>
</dbReference>
<dbReference type="VEuPathDB" id="PlasmoDB:PYYM_1360800"/>
<sequence>MNIFGKDKMIKKNDEINKDDEDGFCEEKKSFTVYPNRELKNADNVNNKSSVNKTSDNHLSNLHGKGNYEIPNNRNFFNENYRGNMMDKFYSQRNRIGMGFSEHEIDDEDNYDDISSSIDYDLNDDNGYYSLTEGYKTNYIMESLFDKNSFVYFMVPFNKYSYTNYYNNWNKISFRMYASLNSVVTDKIPKKKRRGNKQNLFLKNVNGYDIGSDSGVGIEDENFKNPLISIMNNFLYFLLLSEFLNFNELFKLMPLCKISYEIFNKYFSINVHINPFKQNISDIINFLKLNKEYQFNILQRQKSKYQESVCENKREILTTNKHSIYDITNKDEISVEDKPSNTNNMKKNDNITNNKNSNNETTILNNLSDDKTQVNNTNNEINNEENAVLKKKKFITNNSISMRYLFSLYEFMRVYLSKYNRGKLYYSISDEKFKYDEKKENSFFRDIYPYGNKICSYEYKVKLNKYIQRRWNLKGNYVHENYFCHKSNSQKNLGVLKLVHNRESKIYPSGTSFLSVDKSGYINTWQVNHTNSLLPTFLNQAQLTLKNNTNISPTDVVNLGGDKFLLSDLSSVYSFSLDEIDKGDINLVKLIDIELMGNHKNENIKNIIMCEKNKCCAGLTKAICHRIDLEVNKIESSKYLMENLQKINNFDNNTNIVLTPKNILIDDKRLANYVPYVNYNLIDYENDKKYYNSDNHFVDINLTGISLTSLNSSNSIYLFDLRYKYPSTCLYYEPIITETYRLKENDKLKYLNKLKLNYNSRYYLRLKKYSGLHDNIILYPFVGDSSQGNIICEQNRDNTTNVGYIDDANYVKNKIFSDESFIYTIVKEIKKKELDNLPSSYLNMWRWCDKRQFKSFFHYHEDLVNKRDDGNSISVPSSYYQKMTFDSVYKFIDSINHLFVTYENSNYIHSLVSPTYGLDIKSSLKEVPLCIHPTNL</sequence>
<dbReference type="VEuPathDB" id="PlasmoDB:PY02506"/>
<evidence type="ECO:0000256" key="1">
    <source>
        <dbReference type="SAM" id="MobiDB-lite"/>
    </source>
</evidence>
<evidence type="ECO:0000313" key="4">
    <source>
        <dbReference type="Proteomes" id="UP000072874"/>
    </source>
</evidence>
<dbReference type="EMBL" id="LK934641">
    <property type="protein sequence ID" value="CDU20254.1"/>
    <property type="molecule type" value="Genomic_DNA"/>
</dbReference>
<reference evidence="2" key="2">
    <citation type="submission" date="2014-05" db="EMBL/GenBank/DDBJ databases">
        <authorList>
            <person name="Aslett A.Martin."/>
            <person name="De Silva Nishadi"/>
        </authorList>
    </citation>
    <scope>NUCLEOTIDE SEQUENCE</scope>
    <source>
        <strain evidence="2">YM</strain>
    </source>
</reference>
<dbReference type="GeneID" id="3829613"/>
<evidence type="ECO:0000313" key="3">
    <source>
        <dbReference type="EMBL" id="VTZ81012.1"/>
    </source>
</evidence>
<reference evidence="3" key="3">
    <citation type="submission" date="2014-05" db="EMBL/GenBank/DDBJ databases">
        <authorList>
            <person name="Aslett M.A."/>
            <person name="De Silva N."/>
        </authorList>
    </citation>
    <scope>NUCLEOTIDE SEQUENCE</scope>
    <source>
        <strain evidence="3">17X</strain>
    </source>
</reference>
<dbReference type="VEuPathDB" id="PlasmoDB:Py17XNL_001303475"/>
<feature type="region of interest" description="Disordered" evidence="1">
    <location>
        <begin position="42"/>
        <end position="66"/>
    </location>
</feature>
<dbReference type="RefSeq" id="XP_022813749.1">
    <property type="nucleotide sequence ID" value="XM_022957312.1"/>
</dbReference>
<proteinExistence type="predicted"/>
<accession>A0A077YDN3</accession>
<gene>
    <name evidence="3" type="ORF">PY17X_1364400</name>
    <name evidence="2" type="ORF">PYYM_1360800</name>
</gene>
<feature type="region of interest" description="Disordered" evidence="1">
    <location>
        <begin position="335"/>
        <end position="360"/>
    </location>
</feature>
<evidence type="ECO:0000313" key="5">
    <source>
        <dbReference type="Proteomes" id="UP000072904"/>
    </source>
</evidence>
<organism evidence="2 5">
    <name type="scientific">Plasmodium yoelii</name>
    <dbReference type="NCBI Taxonomy" id="5861"/>
    <lineage>
        <taxon>Eukaryota</taxon>
        <taxon>Sar</taxon>
        <taxon>Alveolata</taxon>
        <taxon>Apicomplexa</taxon>
        <taxon>Aconoidasida</taxon>
        <taxon>Haemosporida</taxon>
        <taxon>Plasmodiidae</taxon>
        <taxon>Plasmodium</taxon>
        <taxon>Plasmodium (Vinckeia)</taxon>
    </lineage>
</organism>
<dbReference type="KEGG" id="pyo:PY17X_1364400"/>
<dbReference type="EMBL" id="LM993667">
    <property type="protein sequence ID" value="VTZ81012.1"/>
    <property type="molecule type" value="Genomic_DNA"/>
</dbReference>